<feature type="region of interest" description="Disordered" evidence="1">
    <location>
        <begin position="62"/>
        <end position="82"/>
    </location>
</feature>
<protein>
    <recommendedName>
        <fullName evidence="4">Reverse transcriptase</fullName>
    </recommendedName>
</protein>
<organism evidence="2 3">
    <name type="scientific">Umbelopsis vinacea</name>
    <dbReference type="NCBI Taxonomy" id="44442"/>
    <lineage>
        <taxon>Eukaryota</taxon>
        <taxon>Fungi</taxon>
        <taxon>Fungi incertae sedis</taxon>
        <taxon>Mucoromycota</taxon>
        <taxon>Mucoromycotina</taxon>
        <taxon>Umbelopsidomycetes</taxon>
        <taxon>Umbelopsidales</taxon>
        <taxon>Umbelopsidaceae</taxon>
        <taxon>Umbelopsis</taxon>
    </lineage>
</organism>
<evidence type="ECO:0000313" key="3">
    <source>
        <dbReference type="Proteomes" id="UP000612746"/>
    </source>
</evidence>
<dbReference type="OrthoDB" id="8195432at2759"/>
<feature type="region of interest" description="Disordered" evidence="1">
    <location>
        <begin position="1"/>
        <end position="46"/>
    </location>
</feature>
<reference evidence="2" key="1">
    <citation type="submission" date="2020-12" db="EMBL/GenBank/DDBJ databases">
        <title>Metabolic potential, ecology and presence of endohyphal bacteria is reflected in genomic diversity of Mucoromycotina.</title>
        <authorList>
            <person name="Muszewska A."/>
            <person name="Okrasinska A."/>
            <person name="Steczkiewicz K."/>
            <person name="Drgas O."/>
            <person name="Orlowska M."/>
            <person name="Perlinska-Lenart U."/>
            <person name="Aleksandrzak-Piekarczyk T."/>
            <person name="Szatraj K."/>
            <person name="Zielenkiewicz U."/>
            <person name="Pilsyk S."/>
            <person name="Malc E."/>
            <person name="Mieczkowski P."/>
            <person name="Kruszewska J.S."/>
            <person name="Biernat P."/>
            <person name="Pawlowska J."/>
        </authorList>
    </citation>
    <scope>NUCLEOTIDE SEQUENCE</scope>
    <source>
        <strain evidence="2">WA0000051536</strain>
    </source>
</reference>
<dbReference type="Proteomes" id="UP000612746">
    <property type="component" value="Unassembled WGS sequence"/>
</dbReference>
<dbReference type="EMBL" id="JAEPRA010000003">
    <property type="protein sequence ID" value="KAG2187825.1"/>
    <property type="molecule type" value="Genomic_DNA"/>
</dbReference>
<evidence type="ECO:0000313" key="2">
    <source>
        <dbReference type="EMBL" id="KAG2187825.1"/>
    </source>
</evidence>
<feature type="compositionally biased region" description="Low complexity" evidence="1">
    <location>
        <begin position="11"/>
        <end position="35"/>
    </location>
</feature>
<evidence type="ECO:0008006" key="4">
    <source>
        <dbReference type="Google" id="ProtNLM"/>
    </source>
</evidence>
<proteinExistence type="predicted"/>
<keyword evidence="3" id="KW-1185">Reference proteome</keyword>
<accession>A0A8H7Q949</accession>
<comment type="caution">
    <text evidence="2">The sequence shown here is derived from an EMBL/GenBank/DDBJ whole genome shotgun (WGS) entry which is preliminary data.</text>
</comment>
<dbReference type="AlphaFoldDB" id="A0A8H7Q949"/>
<name>A0A8H7Q949_9FUNG</name>
<sequence length="295" mass="33895">MFDESREGFMTEISSEPTSTPTADDPHTSSSSHPSNSRGPMSKLSKVGQLKRLCQHAAQLRWSNAPHQGRSRQPQYHPSSHSWIRTDDLYPAAYKFAIKARLDLHPTNANKQLWGQQPDGNCRRCGQREDIHHILSFCSAYMPHKTRRHDTILNRIAKSVRYNNRNHQVFINQSPPHIIANGLRPDIVVIHEKEVIMLDVVVTSQHQPDALHIARRRKQDKYSNLALQYQLKGFQVTNDAIAFGDVGHNDWRNYTLLRKLGTPRNAAIRLMKWCVNDTLRSGHHMWIARCTANHS</sequence>
<evidence type="ECO:0000256" key="1">
    <source>
        <dbReference type="SAM" id="MobiDB-lite"/>
    </source>
</evidence>
<gene>
    <name evidence="2" type="ORF">INT44_005515</name>
</gene>